<keyword evidence="5" id="KW-0804">Transcription</keyword>
<proteinExistence type="predicted"/>
<dbReference type="PROSITE" id="PS50110">
    <property type="entry name" value="RESPONSE_REGULATORY"/>
    <property type="match status" value="1"/>
</dbReference>
<dbReference type="InterPro" id="IPR016032">
    <property type="entry name" value="Sig_transdc_resp-reg_C-effctor"/>
</dbReference>
<evidence type="ECO:0000256" key="5">
    <source>
        <dbReference type="ARBA" id="ARBA00023163"/>
    </source>
</evidence>
<keyword evidence="4" id="KW-0238">DNA-binding</keyword>
<dbReference type="SMART" id="SM00448">
    <property type="entry name" value="REC"/>
    <property type="match status" value="1"/>
</dbReference>
<evidence type="ECO:0000256" key="6">
    <source>
        <dbReference type="PROSITE-ProRule" id="PRU00169"/>
    </source>
</evidence>
<reference evidence="8 9" key="1">
    <citation type="submission" date="2018-05" db="EMBL/GenBank/DDBJ databases">
        <title>Genomic Encyclopedia of Type Strains, Phase IV (KMG-V): Genome sequencing to study the core and pangenomes of soil and plant-associated prokaryotes.</title>
        <authorList>
            <person name="Whitman W."/>
        </authorList>
    </citation>
    <scope>NUCLEOTIDE SEQUENCE [LARGE SCALE GENOMIC DNA]</scope>
    <source>
        <strain evidence="8 9">SCZa-39</strain>
    </source>
</reference>
<dbReference type="InterPro" id="IPR039420">
    <property type="entry name" value="WalR-like"/>
</dbReference>
<evidence type="ECO:0000256" key="3">
    <source>
        <dbReference type="ARBA" id="ARBA00023015"/>
    </source>
</evidence>
<dbReference type="InterPro" id="IPR001789">
    <property type="entry name" value="Sig_transdc_resp-reg_receiver"/>
</dbReference>
<dbReference type="RefSeq" id="WP_116615131.1">
    <property type="nucleotide sequence ID" value="NZ_CAJZAT010000188.1"/>
</dbReference>
<dbReference type="Gene3D" id="1.10.10.10">
    <property type="entry name" value="Winged helix-like DNA-binding domain superfamily/Winged helix DNA-binding domain"/>
    <property type="match status" value="1"/>
</dbReference>
<dbReference type="Gene3D" id="3.40.50.2300">
    <property type="match status" value="1"/>
</dbReference>
<keyword evidence="9" id="KW-1185">Reference proteome</keyword>
<accession>A0ABX5K685</accession>
<organism evidence="8 9">
    <name type="scientific">Paraburkholderia unamae</name>
    <dbReference type="NCBI Taxonomy" id="219649"/>
    <lineage>
        <taxon>Bacteria</taxon>
        <taxon>Pseudomonadati</taxon>
        <taxon>Pseudomonadota</taxon>
        <taxon>Betaproteobacteria</taxon>
        <taxon>Burkholderiales</taxon>
        <taxon>Burkholderiaceae</taxon>
        <taxon>Paraburkholderia</taxon>
    </lineage>
</organism>
<feature type="domain" description="Response regulatory" evidence="7">
    <location>
        <begin position="11"/>
        <end position="124"/>
    </location>
</feature>
<evidence type="ECO:0000256" key="1">
    <source>
        <dbReference type="ARBA" id="ARBA00022553"/>
    </source>
</evidence>
<dbReference type="Pfam" id="PF00072">
    <property type="entry name" value="Response_reg"/>
    <property type="match status" value="1"/>
</dbReference>
<gene>
    <name evidence="8" type="ORF">C7402_14624</name>
</gene>
<dbReference type="SUPFAM" id="SSF52172">
    <property type="entry name" value="CheY-like"/>
    <property type="match status" value="1"/>
</dbReference>
<evidence type="ECO:0000256" key="4">
    <source>
        <dbReference type="ARBA" id="ARBA00023125"/>
    </source>
</evidence>
<feature type="modified residue" description="4-aspartylphosphate" evidence="6">
    <location>
        <position position="60"/>
    </location>
</feature>
<dbReference type="EMBL" id="QEOB01000046">
    <property type="protein sequence ID" value="PVX61046.1"/>
    <property type="molecule type" value="Genomic_DNA"/>
</dbReference>
<dbReference type="PANTHER" id="PTHR48111">
    <property type="entry name" value="REGULATOR OF RPOS"/>
    <property type="match status" value="1"/>
</dbReference>
<dbReference type="SUPFAM" id="SSF46894">
    <property type="entry name" value="C-terminal effector domain of the bipartite response regulators"/>
    <property type="match status" value="1"/>
</dbReference>
<evidence type="ECO:0000313" key="8">
    <source>
        <dbReference type="EMBL" id="PVX61046.1"/>
    </source>
</evidence>
<evidence type="ECO:0000256" key="2">
    <source>
        <dbReference type="ARBA" id="ARBA00023012"/>
    </source>
</evidence>
<evidence type="ECO:0000313" key="9">
    <source>
        <dbReference type="Proteomes" id="UP000245712"/>
    </source>
</evidence>
<dbReference type="InterPro" id="IPR011006">
    <property type="entry name" value="CheY-like_superfamily"/>
</dbReference>
<evidence type="ECO:0000259" key="7">
    <source>
        <dbReference type="PROSITE" id="PS50110"/>
    </source>
</evidence>
<dbReference type="InterPro" id="IPR036388">
    <property type="entry name" value="WH-like_DNA-bd_sf"/>
</dbReference>
<keyword evidence="2" id="KW-0902">Two-component regulatory system</keyword>
<dbReference type="PANTHER" id="PTHR48111:SF4">
    <property type="entry name" value="DNA-BINDING DUAL TRANSCRIPTIONAL REGULATOR OMPR"/>
    <property type="match status" value="1"/>
</dbReference>
<protein>
    <submittedName>
        <fullName evidence="8">Two-component system OmpR family response regulator</fullName>
    </submittedName>
</protein>
<comment type="caution">
    <text evidence="8">The sequence shown here is derived from an EMBL/GenBank/DDBJ whole genome shotgun (WGS) entry which is preliminary data.</text>
</comment>
<keyword evidence="1 6" id="KW-0597">Phosphoprotein</keyword>
<keyword evidence="3" id="KW-0805">Transcription regulation</keyword>
<name>A0ABX5K685_9BURK</name>
<dbReference type="Proteomes" id="UP000245712">
    <property type="component" value="Unassembled WGS sequence"/>
</dbReference>
<sequence length="243" mass="26054">MGSAVTNEMSYVLVVADDARMRDLLIPCLLERGIAARGSATGAVLDVALQARDIGAVVIDLDAPDGDGAIPGRYVKARCAAPLLLLTPRGEPAENVPGEAWIADDYLSKPFDADTLAHRLRTLMHGGAQAFIAFDRWRLNRRGRHLIAQDNTIVMLSNAEFDLLEALLATPREPLTLAALRAVLTDAAPRDATDRPDHRDHRDLTDLALANLARKLGNGRAGAALLCGLGDKGYMIDVPLPPS</sequence>